<accession>A0A5B7DLW1</accession>
<sequence>MEENSDRGTVQLSCRDVLGVSGCARHQRRRVVFVRDSLYMCRLKRLCPIPNGRYCVALRYLVSRSVWSVGIQVNGRGDGSRPRLPLCRPRCCPQYGQHRCGRGLTKDSI</sequence>
<dbReference type="Proteomes" id="UP000324222">
    <property type="component" value="Unassembled WGS sequence"/>
</dbReference>
<keyword evidence="2" id="KW-1185">Reference proteome</keyword>
<evidence type="ECO:0000313" key="1">
    <source>
        <dbReference type="EMBL" id="MPC22117.1"/>
    </source>
</evidence>
<comment type="caution">
    <text evidence="1">The sequence shown here is derived from an EMBL/GenBank/DDBJ whole genome shotgun (WGS) entry which is preliminary data.</text>
</comment>
<evidence type="ECO:0000313" key="2">
    <source>
        <dbReference type="Proteomes" id="UP000324222"/>
    </source>
</evidence>
<dbReference type="AlphaFoldDB" id="A0A5B7DLW1"/>
<organism evidence="1 2">
    <name type="scientific">Portunus trituberculatus</name>
    <name type="common">Swimming crab</name>
    <name type="synonym">Neptunus trituberculatus</name>
    <dbReference type="NCBI Taxonomy" id="210409"/>
    <lineage>
        <taxon>Eukaryota</taxon>
        <taxon>Metazoa</taxon>
        <taxon>Ecdysozoa</taxon>
        <taxon>Arthropoda</taxon>
        <taxon>Crustacea</taxon>
        <taxon>Multicrustacea</taxon>
        <taxon>Malacostraca</taxon>
        <taxon>Eumalacostraca</taxon>
        <taxon>Eucarida</taxon>
        <taxon>Decapoda</taxon>
        <taxon>Pleocyemata</taxon>
        <taxon>Brachyura</taxon>
        <taxon>Eubrachyura</taxon>
        <taxon>Portunoidea</taxon>
        <taxon>Portunidae</taxon>
        <taxon>Portuninae</taxon>
        <taxon>Portunus</taxon>
    </lineage>
</organism>
<reference evidence="1 2" key="1">
    <citation type="submission" date="2019-05" db="EMBL/GenBank/DDBJ databases">
        <title>Another draft genome of Portunus trituberculatus and its Hox gene families provides insights of decapod evolution.</title>
        <authorList>
            <person name="Jeong J.-H."/>
            <person name="Song I."/>
            <person name="Kim S."/>
            <person name="Choi T."/>
            <person name="Kim D."/>
            <person name="Ryu S."/>
            <person name="Kim W."/>
        </authorList>
    </citation>
    <scope>NUCLEOTIDE SEQUENCE [LARGE SCALE GENOMIC DNA]</scope>
    <source>
        <tissue evidence="1">Muscle</tissue>
    </source>
</reference>
<proteinExistence type="predicted"/>
<name>A0A5B7DLW1_PORTR</name>
<gene>
    <name evidence="1" type="ORF">E2C01_015124</name>
</gene>
<protein>
    <submittedName>
        <fullName evidence="1">Uncharacterized protein</fullName>
    </submittedName>
</protein>
<dbReference type="EMBL" id="VSRR010001053">
    <property type="protein sequence ID" value="MPC22117.1"/>
    <property type="molecule type" value="Genomic_DNA"/>
</dbReference>